<organism evidence="2 3">
    <name type="scientific">Panicum miliaceum</name>
    <name type="common">Proso millet</name>
    <name type="synonym">Broomcorn millet</name>
    <dbReference type="NCBI Taxonomy" id="4540"/>
    <lineage>
        <taxon>Eukaryota</taxon>
        <taxon>Viridiplantae</taxon>
        <taxon>Streptophyta</taxon>
        <taxon>Embryophyta</taxon>
        <taxon>Tracheophyta</taxon>
        <taxon>Spermatophyta</taxon>
        <taxon>Magnoliopsida</taxon>
        <taxon>Liliopsida</taxon>
        <taxon>Poales</taxon>
        <taxon>Poaceae</taxon>
        <taxon>PACMAD clade</taxon>
        <taxon>Panicoideae</taxon>
        <taxon>Panicodae</taxon>
        <taxon>Paniceae</taxon>
        <taxon>Panicinae</taxon>
        <taxon>Panicum</taxon>
        <taxon>Panicum sect. Panicum</taxon>
    </lineage>
</organism>
<feature type="compositionally biased region" description="Gly residues" evidence="1">
    <location>
        <begin position="19"/>
        <end position="29"/>
    </location>
</feature>
<sequence>MQRPPPNFWDAHFLHGSSNSGGGGAGGSRSSGRHGGRAHGTTGEEEDGRQPRAGSFSDECAQTKKGPASPDKKGVEEWAPFGVAVPDYRFRENCEGQVVDPMQEEAALTVWKAPPDSGAMDQSVQAEHAEAQMSGEPELLAVNGDGGFLAAIGPTGNAVVGEPVAKEAGLAFGPADGADGGPEATEAVNGIVDGALAAKEVDVGLLETGAKLAFADGPPAVLIDGPHVVAGSLDALSEKKGGFSAGSGVGLAAKEVDLVHVEIPDGPSDGGLCKEVPVGVGGVSETSSQKQPLYTKKIHGALLCTPAKLVTTKSTGKKGGTPLQASRKSTRLANRPASDLTMKEQATALLIKKSSFLDCKQMASPNCAEVFCSKFADPMPDDTVGGYREVFGIDMVSGADSLSVVAVHADA</sequence>
<accession>A0A3L6SS10</accession>
<feature type="region of interest" description="Disordered" evidence="1">
    <location>
        <begin position="1"/>
        <end position="77"/>
    </location>
</feature>
<feature type="region of interest" description="Disordered" evidence="1">
    <location>
        <begin position="313"/>
        <end position="337"/>
    </location>
</feature>
<gene>
    <name evidence="2" type="ORF">C2845_PM07G06020</name>
</gene>
<reference evidence="3" key="1">
    <citation type="journal article" date="2019" name="Nat. Commun.">
        <title>The genome of broomcorn millet.</title>
        <authorList>
            <person name="Zou C."/>
            <person name="Miki D."/>
            <person name="Li D."/>
            <person name="Tang Q."/>
            <person name="Xiao L."/>
            <person name="Rajput S."/>
            <person name="Deng P."/>
            <person name="Jia W."/>
            <person name="Huang R."/>
            <person name="Zhang M."/>
            <person name="Sun Y."/>
            <person name="Hu J."/>
            <person name="Fu X."/>
            <person name="Schnable P.S."/>
            <person name="Li F."/>
            <person name="Zhang H."/>
            <person name="Feng B."/>
            <person name="Zhu X."/>
            <person name="Liu R."/>
            <person name="Schnable J.C."/>
            <person name="Zhu J.-K."/>
            <person name="Zhang H."/>
        </authorList>
    </citation>
    <scope>NUCLEOTIDE SEQUENCE [LARGE SCALE GENOMIC DNA]</scope>
</reference>
<name>A0A3L6SS10_PANMI</name>
<comment type="caution">
    <text evidence="2">The sequence shown here is derived from an EMBL/GenBank/DDBJ whole genome shotgun (WGS) entry which is preliminary data.</text>
</comment>
<dbReference type="AlphaFoldDB" id="A0A3L6SS10"/>
<evidence type="ECO:0000313" key="2">
    <source>
        <dbReference type="EMBL" id="RLN25489.1"/>
    </source>
</evidence>
<dbReference type="EMBL" id="PQIB02000004">
    <property type="protein sequence ID" value="RLN25489.1"/>
    <property type="molecule type" value="Genomic_DNA"/>
</dbReference>
<keyword evidence="3" id="KW-1185">Reference proteome</keyword>
<protein>
    <submittedName>
        <fullName evidence="2">Uncharacterized protein</fullName>
    </submittedName>
</protein>
<dbReference type="Proteomes" id="UP000275267">
    <property type="component" value="Unassembled WGS sequence"/>
</dbReference>
<evidence type="ECO:0000313" key="3">
    <source>
        <dbReference type="Proteomes" id="UP000275267"/>
    </source>
</evidence>
<evidence type="ECO:0000256" key="1">
    <source>
        <dbReference type="SAM" id="MobiDB-lite"/>
    </source>
</evidence>
<proteinExistence type="predicted"/>